<gene>
    <name evidence="4" type="ORF">KTQ36_10200</name>
</gene>
<feature type="domain" description="GGDEF" evidence="3">
    <location>
        <begin position="243"/>
        <end position="372"/>
    </location>
</feature>
<comment type="caution">
    <text evidence="4">The sequence shown here is derived from an EMBL/GenBank/DDBJ whole genome shotgun (WGS) entry which is preliminary data.</text>
</comment>
<dbReference type="Proteomes" id="UP000698028">
    <property type="component" value="Unassembled WGS sequence"/>
</dbReference>
<dbReference type="NCBIfam" id="TIGR00254">
    <property type="entry name" value="GGDEF"/>
    <property type="match status" value="1"/>
</dbReference>
<keyword evidence="2" id="KW-0472">Membrane</keyword>
<dbReference type="InterPro" id="IPR000160">
    <property type="entry name" value="GGDEF_dom"/>
</dbReference>
<dbReference type="PANTHER" id="PTHR45138:SF9">
    <property type="entry name" value="DIGUANYLATE CYCLASE DGCM-RELATED"/>
    <property type="match status" value="1"/>
</dbReference>
<dbReference type="RefSeq" id="WP_218633551.1">
    <property type="nucleotide sequence ID" value="NZ_JAHVAH010000001.1"/>
</dbReference>
<dbReference type="PROSITE" id="PS50887">
    <property type="entry name" value="GGDEF"/>
    <property type="match status" value="1"/>
</dbReference>
<dbReference type="SMART" id="SM00267">
    <property type="entry name" value="GGDEF"/>
    <property type="match status" value="1"/>
</dbReference>
<sequence length="385" mass="41007">MDTSVSLYTLMLGLIGGLAVLALVVRMGTQRHAALGWLVAALAVGAANTWLFANGGAGSTTRSLLYIGDPLALFCVAQSIRLALGVGRAPLLVPLAMTGLSGLSLALLLVEAPIAVEAIPAMSAGLIAYADALRAIWRAGRGFIRDGLLVSMSVMVITDIVRFPFFPTLLDGGRAYPGLGPTWLPEFLLITTSFAVPAVVLFIIAAIVTRVIGTYRDRSERDVLTDLYNRRAFTDAVRNVRPSVGVLVVADIDHFKSINDTFGHGVGDEVISRFAAMMREYSPLAARLGGEEFAIALPGASLSEGEAIAERMRSSFAAFSHPAIDDERPLSASFGIAPYSARQSLAESLDRADRALYRAKRQGRNCVAIFGTDQRERGDGTLVHG</sequence>
<feature type="transmembrane region" description="Helical" evidence="2">
    <location>
        <begin position="148"/>
        <end position="167"/>
    </location>
</feature>
<accession>A0ABS6V847</accession>
<dbReference type="PANTHER" id="PTHR45138">
    <property type="entry name" value="REGULATORY COMPONENTS OF SENSORY TRANSDUCTION SYSTEM"/>
    <property type="match status" value="1"/>
</dbReference>
<evidence type="ECO:0000313" key="4">
    <source>
        <dbReference type="EMBL" id="MBW0145661.1"/>
    </source>
</evidence>
<feature type="transmembrane region" description="Helical" evidence="2">
    <location>
        <begin position="6"/>
        <end position="25"/>
    </location>
</feature>
<evidence type="ECO:0000259" key="3">
    <source>
        <dbReference type="PROSITE" id="PS50887"/>
    </source>
</evidence>
<dbReference type="EC" id="2.7.7.65" evidence="1"/>
<feature type="transmembrane region" description="Helical" evidence="2">
    <location>
        <begin position="187"/>
        <end position="212"/>
    </location>
</feature>
<dbReference type="InterPro" id="IPR050469">
    <property type="entry name" value="Diguanylate_Cyclase"/>
</dbReference>
<feature type="transmembrane region" description="Helical" evidence="2">
    <location>
        <begin position="32"/>
        <end position="52"/>
    </location>
</feature>
<organism evidence="4 5">
    <name type="scientific">Sphingomicrobium clamense</name>
    <dbReference type="NCBI Taxonomy" id="2851013"/>
    <lineage>
        <taxon>Bacteria</taxon>
        <taxon>Pseudomonadati</taxon>
        <taxon>Pseudomonadota</taxon>
        <taxon>Alphaproteobacteria</taxon>
        <taxon>Sphingomonadales</taxon>
        <taxon>Sphingomonadaceae</taxon>
        <taxon>Sphingomicrobium</taxon>
    </lineage>
</organism>
<dbReference type="CDD" id="cd01949">
    <property type="entry name" value="GGDEF"/>
    <property type="match status" value="1"/>
</dbReference>
<keyword evidence="2" id="KW-0812">Transmembrane</keyword>
<evidence type="ECO:0000313" key="5">
    <source>
        <dbReference type="Proteomes" id="UP000698028"/>
    </source>
</evidence>
<protein>
    <recommendedName>
        <fullName evidence="1">diguanylate cyclase</fullName>
        <ecNumber evidence="1">2.7.7.65</ecNumber>
    </recommendedName>
</protein>
<dbReference type="EMBL" id="JAHVAH010000001">
    <property type="protein sequence ID" value="MBW0145661.1"/>
    <property type="molecule type" value="Genomic_DNA"/>
</dbReference>
<evidence type="ECO:0000256" key="1">
    <source>
        <dbReference type="ARBA" id="ARBA00012528"/>
    </source>
</evidence>
<feature type="transmembrane region" description="Helical" evidence="2">
    <location>
        <begin position="64"/>
        <end position="84"/>
    </location>
</feature>
<name>A0ABS6V847_9SPHN</name>
<evidence type="ECO:0000256" key="2">
    <source>
        <dbReference type="SAM" id="Phobius"/>
    </source>
</evidence>
<keyword evidence="5" id="KW-1185">Reference proteome</keyword>
<reference evidence="4 5" key="1">
    <citation type="submission" date="2021-07" db="EMBL/GenBank/DDBJ databases">
        <title>The draft genome sequence of Sphingomicrobium sp. B8.</title>
        <authorList>
            <person name="Mu L."/>
        </authorList>
    </citation>
    <scope>NUCLEOTIDE SEQUENCE [LARGE SCALE GENOMIC DNA]</scope>
    <source>
        <strain evidence="4 5">B8</strain>
    </source>
</reference>
<dbReference type="Pfam" id="PF00990">
    <property type="entry name" value="GGDEF"/>
    <property type="match status" value="1"/>
</dbReference>
<keyword evidence="2" id="KW-1133">Transmembrane helix</keyword>
<proteinExistence type="predicted"/>